<evidence type="ECO:0000256" key="4">
    <source>
        <dbReference type="ARBA" id="ARBA00022553"/>
    </source>
</evidence>
<dbReference type="EC" id="2.7.11.1" evidence="2"/>
<evidence type="ECO:0000256" key="13">
    <source>
        <dbReference type="ARBA" id="ARBA00023136"/>
    </source>
</evidence>
<feature type="region of interest" description="Disordered" evidence="16">
    <location>
        <begin position="573"/>
        <end position="619"/>
    </location>
</feature>
<accession>A0A0E0LS86</accession>
<feature type="region of interest" description="Disordered" evidence="16">
    <location>
        <begin position="1"/>
        <end position="27"/>
    </location>
</feature>
<keyword evidence="15" id="KW-0325">Glycoprotein</keyword>
<keyword evidence="10" id="KW-0418">Kinase</keyword>
<evidence type="ECO:0000256" key="2">
    <source>
        <dbReference type="ARBA" id="ARBA00012513"/>
    </source>
</evidence>
<dbReference type="Gene3D" id="3.30.200.20">
    <property type="entry name" value="Phosphorylase Kinase, domain 1"/>
    <property type="match status" value="1"/>
</dbReference>
<dbReference type="eggNOG" id="ENOG502QUW9">
    <property type="taxonomic scope" value="Eukaryota"/>
</dbReference>
<evidence type="ECO:0000256" key="9">
    <source>
        <dbReference type="ARBA" id="ARBA00022741"/>
    </source>
</evidence>
<feature type="compositionally biased region" description="Low complexity" evidence="16">
    <location>
        <begin position="574"/>
        <end position="594"/>
    </location>
</feature>
<keyword evidence="4" id="KW-0597">Phosphoprotein</keyword>
<dbReference type="OMA" id="YNDSMTH"/>
<evidence type="ECO:0000256" key="5">
    <source>
        <dbReference type="ARBA" id="ARBA00022679"/>
    </source>
</evidence>
<keyword evidence="6 17" id="KW-0812">Transmembrane</keyword>
<dbReference type="Pfam" id="PF07714">
    <property type="entry name" value="PK_Tyr_Ser-Thr"/>
    <property type="match status" value="1"/>
</dbReference>
<keyword evidence="11" id="KW-0067">ATP-binding</keyword>
<reference evidence="19" key="2">
    <citation type="submission" date="2018-05" db="EMBL/GenBank/DDBJ databases">
        <title>OpunRS2 (Oryza punctata Reference Sequence Version 2).</title>
        <authorList>
            <person name="Zhang J."/>
            <person name="Kudrna D."/>
            <person name="Lee S."/>
            <person name="Talag J."/>
            <person name="Welchert J."/>
            <person name="Wing R.A."/>
        </authorList>
    </citation>
    <scope>NUCLEOTIDE SEQUENCE [LARGE SCALE GENOMIC DNA]</scope>
</reference>
<dbReference type="InterPro" id="IPR001245">
    <property type="entry name" value="Ser-Thr/Tyr_kinase_cat_dom"/>
</dbReference>
<feature type="transmembrane region" description="Helical" evidence="17">
    <location>
        <begin position="162"/>
        <end position="184"/>
    </location>
</feature>
<dbReference type="InterPro" id="IPR021720">
    <property type="entry name" value="Malectin_dom"/>
</dbReference>
<evidence type="ECO:0000256" key="10">
    <source>
        <dbReference type="ARBA" id="ARBA00022777"/>
    </source>
</evidence>
<dbReference type="InterPro" id="IPR011009">
    <property type="entry name" value="Kinase-like_dom_sf"/>
</dbReference>
<keyword evidence="3" id="KW-0723">Serine/threonine-protein kinase</keyword>
<dbReference type="Proteomes" id="UP000026962">
    <property type="component" value="Chromosome 8"/>
</dbReference>
<keyword evidence="9" id="KW-0547">Nucleotide-binding</keyword>
<dbReference type="GO" id="GO:0005886">
    <property type="term" value="C:plasma membrane"/>
    <property type="evidence" value="ECO:0007669"/>
    <property type="project" value="TreeGrafter"/>
</dbReference>
<evidence type="ECO:0000313" key="20">
    <source>
        <dbReference type="Proteomes" id="UP000026962"/>
    </source>
</evidence>
<evidence type="ECO:0000256" key="7">
    <source>
        <dbReference type="ARBA" id="ARBA00022729"/>
    </source>
</evidence>
<dbReference type="InterPro" id="IPR008271">
    <property type="entry name" value="Ser/Thr_kinase_AS"/>
</dbReference>
<evidence type="ECO:0000313" key="19">
    <source>
        <dbReference type="EnsemblPlants" id="OPUNC08G05560.1"/>
    </source>
</evidence>
<dbReference type="Gene3D" id="1.10.510.10">
    <property type="entry name" value="Transferase(Phosphotransferase) domain 1"/>
    <property type="match status" value="1"/>
</dbReference>
<evidence type="ECO:0000256" key="16">
    <source>
        <dbReference type="SAM" id="MobiDB-lite"/>
    </source>
</evidence>
<keyword evidence="12 17" id="KW-1133">Transmembrane helix</keyword>
<dbReference type="Gene3D" id="2.60.120.430">
    <property type="entry name" value="Galactose-binding lectin"/>
    <property type="match status" value="1"/>
</dbReference>
<keyword evidence="13 17" id="KW-0472">Membrane</keyword>
<feature type="domain" description="Protein kinase" evidence="18">
    <location>
        <begin position="270"/>
        <end position="542"/>
    </location>
</feature>
<evidence type="ECO:0000259" key="18">
    <source>
        <dbReference type="PROSITE" id="PS50011"/>
    </source>
</evidence>
<dbReference type="InterPro" id="IPR000719">
    <property type="entry name" value="Prot_kinase_dom"/>
</dbReference>
<feature type="transmembrane region" description="Helical" evidence="17">
    <location>
        <begin position="212"/>
        <end position="234"/>
    </location>
</feature>
<protein>
    <recommendedName>
        <fullName evidence="2">non-specific serine/threonine protein kinase</fullName>
        <ecNumber evidence="2">2.7.11.1</ecNumber>
    </recommendedName>
</protein>
<evidence type="ECO:0000256" key="17">
    <source>
        <dbReference type="SAM" id="Phobius"/>
    </source>
</evidence>
<keyword evidence="14" id="KW-0675">Receptor</keyword>
<evidence type="ECO:0000256" key="6">
    <source>
        <dbReference type="ARBA" id="ARBA00022692"/>
    </source>
</evidence>
<dbReference type="CDD" id="cd14066">
    <property type="entry name" value="STKc_IRAK"/>
    <property type="match status" value="1"/>
</dbReference>
<evidence type="ECO:0000256" key="8">
    <source>
        <dbReference type="ARBA" id="ARBA00022737"/>
    </source>
</evidence>
<name>A0A0E0LS86_ORYPU</name>
<dbReference type="PROSITE" id="PS50011">
    <property type="entry name" value="PROTEIN_KINASE_DOM"/>
    <property type="match status" value="1"/>
</dbReference>
<proteinExistence type="predicted"/>
<evidence type="ECO:0000256" key="15">
    <source>
        <dbReference type="ARBA" id="ARBA00023180"/>
    </source>
</evidence>
<dbReference type="PROSITE" id="PS00108">
    <property type="entry name" value="PROTEIN_KINASE_ST"/>
    <property type="match status" value="1"/>
</dbReference>
<evidence type="ECO:0000256" key="1">
    <source>
        <dbReference type="ARBA" id="ARBA00004167"/>
    </source>
</evidence>
<keyword evidence="20" id="KW-1185">Reference proteome</keyword>
<dbReference type="FunFam" id="3.30.200.20:FF:000140">
    <property type="entry name" value="Leucine-rich repeat receptor-like protein kinase"/>
    <property type="match status" value="1"/>
</dbReference>
<evidence type="ECO:0000256" key="14">
    <source>
        <dbReference type="ARBA" id="ARBA00023170"/>
    </source>
</evidence>
<evidence type="ECO:0000256" key="12">
    <source>
        <dbReference type="ARBA" id="ARBA00022989"/>
    </source>
</evidence>
<dbReference type="HOGENOM" id="CLU_000288_114_5_1"/>
<dbReference type="GO" id="GO:0004674">
    <property type="term" value="F:protein serine/threonine kinase activity"/>
    <property type="evidence" value="ECO:0007669"/>
    <property type="project" value="UniProtKB-KW"/>
</dbReference>
<dbReference type="Pfam" id="PF11721">
    <property type="entry name" value="Malectin"/>
    <property type="match status" value="1"/>
</dbReference>
<evidence type="ECO:0000256" key="3">
    <source>
        <dbReference type="ARBA" id="ARBA00022527"/>
    </source>
</evidence>
<sequence length="619" mass="69053">MSLPDSFAVDSGGKASTRGSDKNSYEPDDANLQEIFFPDNQSWQSVGRRIFDIYIQGELREKDFDIKKDTNGKSYTVVQRQYNVEVTQNFMEIHLFWAGKGTCCIPRQGHYGPSISALSVSSYDRFGRSSPSTKIIYAVYHKNIMVSCLLVMKDKSDANKSGLAFILIFLPFYLLYEAITSYLLSYFTAEEDPGQRKNNTGGEKTSGGKRGLVVGLVVGAIVLGSLALTGTFVWRQRSKRLEVEMEELLSTVGRPDIFSYGEIKSATNNFSPQNILGKGGYGPVYKGKLLDGRMVAVKQLSATSHQGKREFMTEIATISAVQHRNLVKLHGCCIERNTPLLVYEYLENGSLDRAIFDKTNLNLDWRSRFEICLGIARGLAYLHEESSMRIVHRDVKTSNVLLDADLNPKISDFGLARHYNDSMTHLSTGIAGTLGYLAPEYAMMGHLTEKADVFAFGIVAMEILAGRPNFDDSLEDDKKYLLGWAWRLHENKQTLEILDPKLAEINQEEVMRVINVILFCTMGLPHQRPPMSKVVSILTEDIEMAEVDANARPSYIPQWQLKSENDGFIAGYLSGSSMQQSSGTQGSMPSSSSSKPKFHRDTSPLALSPRSSCEIDEGR</sequence>
<reference evidence="19" key="1">
    <citation type="submission" date="2015-04" db="UniProtKB">
        <authorList>
            <consortium name="EnsemblPlants"/>
        </authorList>
    </citation>
    <scope>IDENTIFICATION</scope>
</reference>
<dbReference type="AlphaFoldDB" id="A0A0E0LS86"/>
<dbReference type="FunFam" id="1.10.510.10:FF:000044">
    <property type="entry name" value="Putative LRR receptor-like serine/threonine-protein kinase"/>
    <property type="match status" value="1"/>
</dbReference>
<organism evidence="19">
    <name type="scientific">Oryza punctata</name>
    <name type="common">Red rice</name>
    <dbReference type="NCBI Taxonomy" id="4537"/>
    <lineage>
        <taxon>Eukaryota</taxon>
        <taxon>Viridiplantae</taxon>
        <taxon>Streptophyta</taxon>
        <taxon>Embryophyta</taxon>
        <taxon>Tracheophyta</taxon>
        <taxon>Spermatophyta</taxon>
        <taxon>Magnoliopsida</taxon>
        <taxon>Liliopsida</taxon>
        <taxon>Poales</taxon>
        <taxon>Poaceae</taxon>
        <taxon>BOP clade</taxon>
        <taxon>Oryzoideae</taxon>
        <taxon>Oryzeae</taxon>
        <taxon>Oryzinae</taxon>
        <taxon>Oryza</taxon>
    </lineage>
</organism>
<dbReference type="InterPro" id="IPR051824">
    <property type="entry name" value="LRR_Rcpt-Like_S/T_Kinase"/>
</dbReference>
<dbReference type="EnsemblPlants" id="OPUNC08G05560.1">
    <property type="protein sequence ID" value="OPUNC08G05560.1"/>
    <property type="gene ID" value="OPUNC08G05560"/>
</dbReference>
<dbReference type="Gramene" id="OPUNC08G05560.1">
    <property type="protein sequence ID" value="OPUNC08G05560.1"/>
    <property type="gene ID" value="OPUNC08G05560"/>
</dbReference>
<keyword evidence="7" id="KW-0732">Signal</keyword>
<keyword evidence="5" id="KW-0808">Transferase</keyword>
<dbReference type="PANTHER" id="PTHR48006">
    <property type="entry name" value="LEUCINE-RICH REPEAT-CONTAINING PROTEIN DDB_G0281931-RELATED"/>
    <property type="match status" value="1"/>
</dbReference>
<dbReference type="PANTHER" id="PTHR48006:SF34">
    <property type="entry name" value="OS08G0203700 PROTEIN"/>
    <property type="match status" value="1"/>
</dbReference>
<dbReference type="SUPFAM" id="SSF56112">
    <property type="entry name" value="Protein kinase-like (PK-like)"/>
    <property type="match status" value="1"/>
</dbReference>
<dbReference type="GO" id="GO:0005524">
    <property type="term" value="F:ATP binding"/>
    <property type="evidence" value="ECO:0007669"/>
    <property type="project" value="UniProtKB-KW"/>
</dbReference>
<evidence type="ECO:0000256" key="11">
    <source>
        <dbReference type="ARBA" id="ARBA00022840"/>
    </source>
</evidence>
<comment type="subcellular location">
    <subcellularLocation>
        <location evidence="1">Membrane</location>
        <topology evidence="1">Single-pass membrane protein</topology>
    </subcellularLocation>
</comment>
<keyword evidence="8" id="KW-0677">Repeat</keyword>
<dbReference type="SMART" id="SM00220">
    <property type="entry name" value="S_TKc"/>
    <property type="match status" value="1"/>
</dbReference>
<dbReference type="STRING" id="4537.A0A0E0LS86"/>